<protein>
    <submittedName>
        <fullName evidence="3">Glycosyltransferase</fullName>
    </submittedName>
</protein>
<accession>A0ABS3RHZ2</accession>
<dbReference type="SUPFAM" id="SSF53756">
    <property type="entry name" value="UDP-Glycosyltransferase/glycogen phosphorylase"/>
    <property type="match status" value="1"/>
</dbReference>
<evidence type="ECO:0000313" key="4">
    <source>
        <dbReference type="Proteomes" id="UP000680206"/>
    </source>
</evidence>
<sequence>MADAIIALTPEEVGYLTAANGVPSSKITVVPVGVNLTRFAPQGPALARNGRLRVVTAGRLVTRKGVDTVINAFARLPRAADAELLIAGGPHRAALQTDPTARHLRSLACRHGVEDRVELLGRMPHGSVPELLRSADVFVCAPHYEPFGTAALEAAACGVPVIASAVGGLREHVRDGVTGVLVPPDDPATLSHALHSLLSNPGSRTRLGAAGAENARSYAWPAIADRILATYRAQLGTA</sequence>
<dbReference type="PANTHER" id="PTHR12526">
    <property type="entry name" value="GLYCOSYLTRANSFERASE"/>
    <property type="match status" value="1"/>
</dbReference>
<dbReference type="EMBL" id="JAGEPF010000001">
    <property type="protein sequence ID" value="MBO2456343.1"/>
    <property type="molecule type" value="Genomic_DNA"/>
</dbReference>
<dbReference type="RefSeq" id="WP_208236156.1">
    <property type="nucleotide sequence ID" value="NZ_JAGEPF010000001.1"/>
</dbReference>
<name>A0ABS3RHZ2_9ACTN</name>
<feature type="domain" description="Glycosyl transferase family 1" evidence="2">
    <location>
        <begin position="49"/>
        <end position="212"/>
    </location>
</feature>
<dbReference type="Gene3D" id="3.40.50.2000">
    <property type="entry name" value="Glycogen Phosphorylase B"/>
    <property type="match status" value="2"/>
</dbReference>
<evidence type="ECO:0000259" key="2">
    <source>
        <dbReference type="Pfam" id="PF00534"/>
    </source>
</evidence>
<dbReference type="PANTHER" id="PTHR12526:SF635">
    <property type="entry name" value="GLYCOSYL TRANSFERASE GROUP 1"/>
    <property type="match status" value="1"/>
</dbReference>
<gene>
    <name evidence="3" type="ORF">J4709_01905</name>
</gene>
<keyword evidence="4" id="KW-1185">Reference proteome</keyword>
<comment type="caution">
    <text evidence="3">The sequence shown here is derived from an EMBL/GenBank/DDBJ whole genome shotgun (WGS) entry which is preliminary data.</text>
</comment>
<reference evidence="3 4" key="1">
    <citation type="submission" date="2021-03" db="EMBL/GenBank/DDBJ databases">
        <title>Actinomadura violae sp. nov., isolated from lichen in Thailand.</title>
        <authorList>
            <person name="Kanchanasin P."/>
            <person name="Saeng-In P."/>
            <person name="Phongsopitanun W."/>
            <person name="Yuki M."/>
            <person name="Kudo T."/>
            <person name="Ohkuma M."/>
            <person name="Tanasupawat S."/>
        </authorList>
    </citation>
    <scope>NUCLEOTIDE SEQUENCE [LARGE SCALE GENOMIC DNA]</scope>
    <source>
        <strain evidence="3 4">LCR2-06</strain>
    </source>
</reference>
<dbReference type="Pfam" id="PF00534">
    <property type="entry name" value="Glycos_transf_1"/>
    <property type="match status" value="1"/>
</dbReference>
<proteinExistence type="predicted"/>
<keyword evidence="1" id="KW-0808">Transferase</keyword>
<organism evidence="3 4">
    <name type="scientific">Actinomadura violacea</name>
    <dbReference type="NCBI Taxonomy" id="2819934"/>
    <lineage>
        <taxon>Bacteria</taxon>
        <taxon>Bacillati</taxon>
        <taxon>Actinomycetota</taxon>
        <taxon>Actinomycetes</taxon>
        <taxon>Streptosporangiales</taxon>
        <taxon>Thermomonosporaceae</taxon>
        <taxon>Actinomadura</taxon>
    </lineage>
</organism>
<dbReference type="Proteomes" id="UP000680206">
    <property type="component" value="Unassembled WGS sequence"/>
</dbReference>
<evidence type="ECO:0000256" key="1">
    <source>
        <dbReference type="ARBA" id="ARBA00022679"/>
    </source>
</evidence>
<dbReference type="InterPro" id="IPR001296">
    <property type="entry name" value="Glyco_trans_1"/>
</dbReference>
<evidence type="ECO:0000313" key="3">
    <source>
        <dbReference type="EMBL" id="MBO2456343.1"/>
    </source>
</evidence>